<reference evidence="8 9" key="1">
    <citation type="journal article" date="2018" name="Mol. Biol. Evol.">
        <title>Broad Genomic Sampling Reveals a Smut Pathogenic Ancestry of the Fungal Clade Ustilaginomycotina.</title>
        <authorList>
            <person name="Kijpornyongpan T."/>
            <person name="Mondo S.J."/>
            <person name="Barry K."/>
            <person name="Sandor L."/>
            <person name="Lee J."/>
            <person name="Lipzen A."/>
            <person name="Pangilinan J."/>
            <person name="LaButti K."/>
            <person name="Hainaut M."/>
            <person name="Henrissat B."/>
            <person name="Grigoriev I.V."/>
            <person name="Spatafora J.W."/>
            <person name="Aime M.C."/>
        </authorList>
    </citation>
    <scope>NUCLEOTIDE SEQUENCE [LARGE SCALE GENOMIC DNA]</scope>
    <source>
        <strain evidence="8 9">MCA 4658</strain>
    </source>
</reference>
<dbReference type="InterPro" id="IPR002401">
    <property type="entry name" value="Cyt_P450_E_grp-I"/>
</dbReference>
<dbReference type="PANTHER" id="PTHR24305:SF166">
    <property type="entry name" value="CYTOCHROME P450 12A4, MITOCHONDRIAL-RELATED"/>
    <property type="match status" value="1"/>
</dbReference>
<dbReference type="Gene3D" id="1.10.630.10">
    <property type="entry name" value="Cytochrome P450"/>
    <property type="match status" value="1"/>
</dbReference>
<dbReference type="PROSITE" id="PS00086">
    <property type="entry name" value="CYTOCHROME_P450"/>
    <property type="match status" value="1"/>
</dbReference>
<organism evidence="8 9">
    <name type="scientific">Ceraceosorus guamensis</name>
    <dbReference type="NCBI Taxonomy" id="1522189"/>
    <lineage>
        <taxon>Eukaryota</taxon>
        <taxon>Fungi</taxon>
        <taxon>Dikarya</taxon>
        <taxon>Basidiomycota</taxon>
        <taxon>Ustilaginomycotina</taxon>
        <taxon>Exobasidiomycetes</taxon>
        <taxon>Ceraceosorales</taxon>
        <taxon>Ceraceosoraceae</taxon>
        <taxon>Ceraceosorus</taxon>
    </lineage>
</organism>
<dbReference type="InterPro" id="IPR050121">
    <property type="entry name" value="Cytochrome_P450_monoxygenase"/>
</dbReference>
<dbReference type="PANTHER" id="PTHR24305">
    <property type="entry name" value="CYTOCHROME P450"/>
    <property type="match status" value="1"/>
</dbReference>
<evidence type="ECO:0000256" key="2">
    <source>
        <dbReference type="ARBA" id="ARBA00010617"/>
    </source>
</evidence>
<accession>A0A316VWX3</accession>
<dbReference type="InterPro" id="IPR017972">
    <property type="entry name" value="Cyt_P450_CS"/>
</dbReference>
<name>A0A316VWX3_9BASI</name>
<comment type="cofactor">
    <cofactor evidence="1 6">
        <name>heme</name>
        <dbReference type="ChEBI" id="CHEBI:30413"/>
    </cofactor>
</comment>
<evidence type="ECO:0000256" key="4">
    <source>
        <dbReference type="ARBA" id="ARBA00023002"/>
    </source>
</evidence>
<dbReference type="GO" id="GO:0004497">
    <property type="term" value="F:monooxygenase activity"/>
    <property type="evidence" value="ECO:0007669"/>
    <property type="project" value="UniProtKB-KW"/>
</dbReference>
<keyword evidence="6 7" id="KW-0349">Heme</keyword>
<dbReference type="RefSeq" id="XP_025368578.1">
    <property type="nucleotide sequence ID" value="XM_025511572.1"/>
</dbReference>
<evidence type="ECO:0000313" key="9">
    <source>
        <dbReference type="Proteomes" id="UP000245783"/>
    </source>
</evidence>
<evidence type="ECO:0000256" key="5">
    <source>
        <dbReference type="ARBA" id="ARBA00023004"/>
    </source>
</evidence>
<evidence type="ECO:0000256" key="3">
    <source>
        <dbReference type="ARBA" id="ARBA00022723"/>
    </source>
</evidence>
<dbReference type="AlphaFoldDB" id="A0A316VWX3"/>
<evidence type="ECO:0000256" key="6">
    <source>
        <dbReference type="PIRSR" id="PIRSR602401-1"/>
    </source>
</evidence>
<sequence length="124" mass="13648">LRQPAVLTTLKQELESTFPDGVLNLKSLETCAFLNLCIKESTRFIPAGPGPFPRVVPEAGMQLSDGRWLPPGTLVFVAAGVSNMDPKIYDKPEIYNPLRWKNATREMEASLLTFSSGPRQCLGV</sequence>
<dbReference type="Pfam" id="PF00067">
    <property type="entry name" value="p450"/>
    <property type="match status" value="1"/>
</dbReference>
<dbReference type="EMBL" id="KZ819393">
    <property type="protein sequence ID" value="PWN41418.1"/>
    <property type="molecule type" value="Genomic_DNA"/>
</dbReference>
<evidence type="ECO:0000256" key="1">
    <source>
        <dbReference type="ARBA" id="ARBA00001971"/>
    </source>
</evidence>
<keyword evidence="3 6" id="KW-0479">Metal-binding</keyword>
<keyword evidence="9" id="KW-1185">Reference proteome</keyword>
<proteinExistence type="inferred from homology"/>
<feature type="non-terminal residue" evidence="8">
    <location>
        <position position="1"/>
    </location>
</feature>
<dbReference type="InParanoid" id="A0A316VWX3"/>
<protein>
    <submittedName>
        <fullName evidence="8">Cytochrome P450</fullName>
    </submittedName>
</protein>
<gene>
    <name evidence="8" type="ORF">IE81DRAFT_283620</name>
</gene>
<keyword evidence="7" id="KW-0503">Monooxygenase</keyword>
<dbReference type="GO" id="GO:0020037">
    <property type="term" value="F:heme binding"/>
    <property type="evidence" value="ECO:0007669"/>
    <property type="project" value="InterPro"/>
</dbReference>
<feature type="binding site" description="axial binding residue" evidence="6">
    <location>
        <position position="121"/>
    </location>
    <ligand>
        <name>heme</name>
        <dbReference type="ChEBI" id="CHEBI:30413"/>
    </ligand>
    <ligandPart>
        <name>Fe</name>
        <dbReference type="ChEBI" id="CHEBI:18248"/>
    </ligandPart>
</feature>
<dbReference type="GO" id="GO:0005506">
    <property type="term" value="F:iron ion binding"/>
    <property type="evidence" value="ECO:0007669"/>
    <property type="project" value="InterPro"/>
</dbReference>
<evidence type="ECO:0000256" key="7">
    <source>
        <dbReference type="RuleBase" id="RU000461"/>
    </source>
</evidence>
<dbReference type="InterPro" id="IPR036396">
    <property type="entry name" value="Cyt_P450_sf"/>
</dbReference>
<comment type="similarity">
    <text evidence="2 7">Belongs to the cytochrome P450 family.</text>
</comment>
<keyword evidence="4 7" id="KW-0560">Oxidoreductase</keyword>
<dbReference type="SUPFAM" id="SSF48264">
    <property type="entry name" value="Cytochrome P450"/>
    <property type="match status" value="1"/>
</dbReference>
<dbReference type="GO" id="GO:0016705">
    <property type="term" value="F:oxidoreductase activity, acting on paired donors, with incorporation or reduction of molecular oxygen"/>
    <property type="evidence" value="ECO:0007669"/>
    <property type="project" value="InterPro"/>
</dbReference>
<dbReference type="PRINTS" id="PR00385">
    <property type="entry name" value="P450"/>
</dbReference>
<dbReference type="STRING" id="1522189.A0A316VWX3"/>
<keyword evidence="5 6" id="KW-0408">Iron</keyword>
<dbReference type="InterPro" id="IPR001128">
    <property type="entry name" value="Cyt_P450"/>
</dbReference>
<dbReference type="Proteomes" id="UP000245783">
    <property type="component" value="Unassembled WGS sequence"/>
</dbReference>
<dbReference type="PRINTS" id="PR00463">
    <property type="entry name" value="EP450I"/>
</dbReference>
<evidence type="ECO:0000313" key="8">
    <source>
        <dbReference type="EMBL" id="PWN41418.1"/>
    </source>
</evidence>
<feature type="non-terminal residue" evidence="8">
    <location>
        <position position="124"/>
    </location>
</feature>
<dbReference type="GeneID" id="37033442"/>
<dbReference type="OrthoDB" id="6692864at2759"/>